<feature type="domain" description="Restriction system protein Mrr-like N-terminal" evidence="1">
    <location>
        <begin position="197"/>
        <end position="274"/>
    </location>
</feature>
<accession>A0A2R6ASE4</accession>
<sequence>MTGIAIEEIVGVVQKIVQRIQSYKGELSKNEALVRYSLIDPFLRSLGWDTEDPGQVIPEFSIEAGRPDYALFAQNKSKPIAFIGAKKLGSNEDLEKQVTYCVNKGVKHFIVTDGNKWEVYDAFKEEELHKKKIAEWKMEEDDAYTIAFKALLIANTPKFGNTPNHPVLDTKDLKGEKRVEVNTSPQKFGLKQVERLVLTILENSEKPLTRKEIVERSRALLILDDHANKPTKSGRPRWETRVRWEVTKLKGENLIESRGRNAWVITDLGRNHLKNIEQLSS</sequence>
<proteinExistence type="predicted"/>
<dbReference type="AlphaFoldDB" id="A0A2R6ASE4"/>
<dbReference type="EMBL" id="NEXE01000099">
    <property type="protein sequence ID" value="PSN89324.1"/>
    <property type="molecule type" value="Genomic_DNA"/>
</dbReference>
<evidence type="ECO:0000313" key="3">
    <source>
        <dbReference type="Proteomes" id="UP000240322"/>
    </source>
</evidence>
<dbReference type="Gene3D" id="3.90.1570.30">
    <property type="match status" value="1"/>
</dbReference>
<protein>
    <recommendedName>
        <fullName evidence="1">Restriction system protein Mrr-like N-terminal domain-containing protein</fullName>
    </recommendedName>
</protein>
<evidence type="ECO:0000259" key="1">
    <source>
        <dbReference type="Pfam" id="PF14338"/>
    </source>
</evidence>
<organism evidence="2 3">
    <name type="scientific">Candidatus Marsarchaeota G2 archaeon OSP_D</name>
    <dbReference type="NCBI Taxonomy" id="1978157"/>
    <lineage>
        <taxon>Archaea</taxon>
        <taxon>Candidatus Marsarchaeota</taxon>
        <taxon>Candidatus Marsarchaeota group 2</taxon>
    </lineage>
</organism>
<evidence type="ECO:0000313" key="2">
    <source>
        <dbReference type="EMBL" id="PSN89324.1"/>
    </source>
</evidence>
<reference evidence="2 3" key="1">
    <citation type="submission" date="2017-04" db="EMBL/GenBank/DDBJ databases">
        <title>Novel microbial lineages endemic to geothermal iron-oxide mats fill important gaps in the evolutionary history of Archaea.</title>
        <authorList>
            <person name="Jay Z.J."/>
            <person name="Beam J.P."/>
            <person name="Dlakic M."/>
            <person name="Rusch D.B."/>
            <person name="Kozubal M.A."/>
            <person name="Inskeep W.P."/>
        </authorList>
    </citation>
    <scope>NUCLEOTIDE SEQUENCE [LARGE SCALE GENOMIC DNA]</scope>
    <source>
        <strain evidence="2">OSP_D</strain>
    </source>
</reference>
<dbReference type="Proteomes" id="UP000240322">
    <property type="component" value="Unassembled WGS sequence"/>
</dbReference>
<dbReference type="InterPro" id="IPR025745">
    <property type="entry name" value="Mrr-like_N_dom"/>
</dbReference>
<comment type="caution">
    <text evidence="2">The sequence shown here is derived from an EMBL/GenBank/DDBJ whole genome shotgun (WGS) entry which is preliminary data.</text>
</comment>
<name>A0A2R6ASE4_9ARCH</name>
<gene>
    <name evidence="2" type="ORF">B9Q03_08595</name>
</gene>
<dbReference type="Pfam" id="PF14338">
    <property type="entry name" value="Mrr_N"/>
    <property type="match status" value="1"/>
</dbReference>